<dbReference type="CDD" id="cd02440">
    <property type="entry name" value="AdoMet_MTases"/>
    <property type="match status" value="1"/>
</dbReference>
<dbReference type="Proteomes" id="UP001500668">
    <property type="component" value="Unassembled WGS sequence"/>
</dbReference>
<dbReference type="InterPro" id="IPR026448">
    <property type="entry name" value="Methyltr_grasp"/>
</dbReference>
<comment type="similarity">
    <text evidence="2">Belongs to the methyltransferase superfamily. L-isoaspartyl/D-aspartyl protein methyltransferase family.</text>
</comment>
<keyword evidence="5" id="KW-0963">Cytoplasm</keyword>
<gene>
    <name evidence="12" type="primary">tgmC_1</name>
    <name evidence="12" type="ORF">GCM10010394_49140</name>
</gene>
<dbReference type="RefSeq" id="WP_344076657.1">
    <property type="nucleotide sequence ID" value="NZ_BAAACA010000034.1"/>
</dbReference>
<dbReference type="EMBL" id="BAAACA010000034">
    <property type="protein sequence ID" value="GAA0613351.1"/>
    <property type="molecule type" value="Genomic_DNA"/>
</dbReference>
<evidence type="ECO:0000313" key="13">
    <source>
        <dbReference type="Proteomes" id="UP001500668"/>
    </source>
</evidence>
<evidence type="ECO:0000256" key="4">
    <source>
        <dbReference type="ARBA" id="ARBA00013346"/>
    </source>
</evidence>
<dbReference type="EC" id="2.1.1.77" evidence="3"/>
<protein>
    <recommendedName>
        <fullName evidence="4">Protein-L-isoaspartate O-methyltransferase</fullName>
        <ecNumber evidence="3">2.1.1.77</ecNumber>
    </recommendedName>
    <alternativeName>
        <fullName evidence="11">L-isoaspartyl protein carboxyl methyltransferase</fullName>
    </alternativeName>
    <alternativeName>
        <fullName evidence="9">Protein L-isoaspartyl methyltransferase</fullName>
    </alternativeName>
    <alternativeName>
        <fullName evidence="10">Protein-beta-aspartate methyltransferase</fullName>
    </alternativeName>
</protein>
<dbReference type="InterPro" id="IPR029063">
    <property type="entry name" value="SAM-dependent_MTases_sf"/>
</dbReference>
<evidence type="ECO:0000256" key="8">
    <source>
        <dbReference type="ARBA" id="ARBA00022691"/>
    </source>
</evidence>
<dbReference type="GO" id="GO:0008168">
    <property type="term" value="F:methyltransferase activity"/>
    <property type="evidence" value="ECO:0007669"/>
    <property type="project" value="UniProtKB-KW"/>
</dbReference>
<evidence type="ECO:0000256" key="9">
    <source>
        <dbReference type="ARBA" id="ARBA00030757"/>
    </source>
</evidence>
<keyword evidence="13" id="KW-1185">Reference proteome</keyword>
<dbReference type="Pfam" id="PF01135">
    <property type="entry name" value="PCMT"/>
    <property type="match status" value="1"/>
</dbReference>
<dbReference type="PANTHER" id="PTHR11579:SF0">
    <property type="entry name" value="PROTEIN-L-ISOASPARTATE(D-ASPARTATE) O-METHYLTRANSFERASE"/>
    <property type="match status" value="1"/>
</dbReference>
<dbReference type="SUPFAM" id="SSF53335">
    <property type="entry name" value="S-adenosyl-L-methionine-dependent methyltransferases"/>
    <property type="match status" value="1"/>
</dbReference>
<dbReference type="PANTHER" id="PTHR11579">
    <property type="entry name" value="PROTEIN-L-ISOASPARTATE O-METHYLTRANSFERASE"/>
    <property type="match status" value="1"/>
</dbReference>
<evidence type="ECO:0000313" key="12">
    <source>
        <dbReference type="EMBL" id="GAA0613351.1"/>
    </source>
</evidence>
<accession>A0ABN1GKE8</accession>
<organism evidence="12 13">
    <name type="scientific">Streptomyces crystallinus</name>
    <dbReference type="NCBI Taxonomy" id="68191"/>
    <lineage>
        <taxon>Bacteria</taxon>
        <taxon>Bacillati</taxon>
        <taxon>Actinomycetota</taxon>
        <taxon>Actinomycetes</taxon>
        <taxon>Kitasatosporales</taxon>
        <taxon>Streptomycetaceae</taxon>
        <taxon>Streptomyces</taxon>
    </lineage>
</organism>
<reference evidence="12 13" key="1">
    <citation type="journal article" date="2019" name="Int. J. Syst. Evol. Microbiol.">
        <title>The Global Catalogue of Microorganisms (GCM) 10K type strain sequencing project: providing services to taxonomists for standard genome sequencing and annotation.</title>
        <authorList>
            <consortium name="The Broad Institute Genomics Platform"/>
            <consortium name="The Broad Institute Genome Sequencing Center for Infectious Disease"/>
            <person name="Wu L."/>
            <person name="Ma J."/>
        </authorList>
    </citation>
    <scope>NUCLEOTIDE SEQUENCE [LARGE SCALE GENOMIC DNA]</scope>
    <source>
        <strain evidence="12 13">JCM 5067</strain>
    </source>
</reference>
<dbReference type="GO" id="GO:0032259">
    <property type="term" value="P:methylation"/>
    <property type="evidence" value="ECO:0007669"/>
    <property type="project" value="UniProtKB-KW"/>
</dbReference>
<keyword evidence="6 12" id="KW-0489">Methyltransferase</keyword>
<evidence type="ECO:0000256" key="7">
    <source>
        <dbReference type="ARBA" id="ARBA00022679"/>
    </source>
</evidence>
<evidence type="ECO:0000256" key="2">
    <source>
        <dbReference type="ARBA" id="ARBA00005369"/>
    </source>
</evidence>
<proteinExistence type="inferred from homology"/>
<keyword evidence="7" id="KW-0808">Transferase</keyword>
<dbReference type="Gene3D" id="3.40.50.150">
    <property type="entry name" value="Vaccinia Virus protein VP39"/>
    <property type="match status" value="1"/>
</dbReference>
<dbReference type="NCBIfam" id="TIGR04188">
    <property type="entry name" value="methyltr_grsp"/>
    <property type="match status" value="1"/>
</dbReference>
<comment type="subcellular location">
    <subcellularLocation>
        <location evidence="1">Cytoplasm</location>
    </subcellularLocation>
</comment>
<evidence type="ECO:0000256" key="3">
    <source>
        <dbReference type="ARBA" id="ARBA00011890"/>
    </source>
</evidence>
<comment type="caution">
    <text evidence="12">The sequence shown here is derived from an EMBL/GenBank/DDBJ whole genome shotgun (WGS) entry which is preliminary data.</text>
</comment>
<evidence type="ECO:0000256" key="6">
    <source>
        <dbReference type="ARBA" id="ARBA00022603"/>
    </source>
</evidence>
<sequence length="378" mass="41110">MTADTTALRRHLAEQIQAGNPALGPEWRAAVEAVDRDLFLGPAVYRPDNTRWQPVRRAELSRQEWQRLAYTDRTWVTQVDNLNAEDAPGPVTGNPTSSATLPSLVVRTLQAAGLRGGEKVLEIGTGTGYSTAILCHRLGEDHVISIEYDTSLAASAAAHLTAAGYAPALVTGDGLQGYKEQAEYDAIVATCAVRSIPAPWLWQLAERGTITTTLSGWMLASGLIRLTLDDQDIAHGRFLPDTISYMLARSHERPPQPVFLRQDGEARPTQVDPALLDVWAGHFVAQLAAPSATLMHSSSGVVLWDVATGSQAWTEENDNGWTVHQHGPLRLRDQVEAALQTWQAAGAPELTEFGMTATAERQTIWLGSPDGPRWHLPV</sequence>
<evidence type="ECO:0000256" key="10">
    <source>
        <dbReference type="ARBA" id="ARBA00031323"/>
    </source>
</evidence>
<evidence type="ECO:0000256" key="5">
    <source>
        <dbReference type="ARBA" id="ARBA00022490"/>
    </source>
</evidence>
<evidence type="ECO:0000256" key="1">
    <source>
        <dbReference type="ARBA" id="ARBA00004496"/>
    </source>
</evidence>
<keyword evidence="8" id="KW-0949">S-adenosyl-L-methionine</keyword>
<evidence type="ECO:0000256" key="11">
    <source>
        <dbReference type="ARBA" id="ARBA00031350"/>
    </source>
</evidence>
<dbReference type="InterPro" id="IPR000682">
    <property type="entry name" value="PCMT"/>
</dbReference>
<name>A0ABN1GKE8_9ACTN</name>